<name>A0ABT2CZI4_9BURK</name>
<dbReference type="NCBIfam" id="TIGR01965">
    <property type="entry name" value="VCBS_repeat"/>
    <property type="match status" value="3"/>
</dbReference>
<dbReference type="RefSeq" id="WP_258812565.1">
    <property type="nucleotide sequence ID" value="NZ_JANUGU010000004.1"/>
</dbReference>
<feature type="domain" description="RapA2 cadherin-like" evidence="1">
    <location>
        <begin position="243"/>
        <end position="313"/>
    </location>
</feature>
<gene>
    <name evidence="2" type="ORF">NX778_15060</name>
</gene>
<reference evidence="2 3" key="1">
    <citation type="submission" date="2022-08" db="EMBL/GenBank/DDBJ databases">
        <title>Reclassification of Massilia species as members of the genera Telluria, Duganella, Pseudoduganella, Mokoshia gen. nov. and Zemynaea gen. nov. using orthogonal and non-orthogonal genome-based approaches.</title>
        <authorList>
            <person name="Bowman J.P."/>
        </authorList>
    </citation>
    <scope>NUCLEOTIDE SEQUENCE [LARGE SCALE GENOMIC DNA]</scope>
    <source>
        <strain evidence="2 3">JCM 31606</strain>
    </source>
</reference>
<dbReference type="InterPro" id="IPR040853">
    <property type="entry name" value="RapA2_cadherin-like"/>
</dbReference>
<dbReference type="Pfam" id="PF17803">
    <property type="entry name" value="Cadherin_4"/>
    <property type="match status" value="1"/>
</dbReference>
<organism evidence="2 3">
    <name type="scientific">Massilia terrae</name>
    <dbReference type="NCBI Taxonomy" id="1811224"/>
    <lineage>
        <taxon>Bacteria</taxon>
        <taxon>Pseudomonadati</taxon>
        <taxon>Pseudomonadota</taxon>
        <taxon>Betaproteobacteria</taxon>
        <taxon>Burkholderiales</taxon>
        <taxon>Oxalobacteraceae</taxon>
        <taxon>Telluria group</taxon>
        <taxon>Massilia</taxon>
    </lineage>
</organism>
<comment type="caution">
    <text evidence="2">The sequence shown here is derived from an EMBL/GenBank/DDBJ whole genome shotgun (WGS) entry which is preliminary data.</text>
</comment>
<dbReference type="InterPro" id="IPR010221">
    <property type="entry name" value="VCBS_dom"/>
</dbReference>
<dbReference type="Gene3D" id="2.60.40.10">
    <property type="entry name" value="Immunoglobulins"/>
    <property type="match status" value="1"/>
</dbReference>
<evidence type="ECO:0000313" key="2">
    <source>
        <dbReference type="EMBL" id="MCS0659388.1"/>
    </source>
</evidence>
<proteinExistence type="predicted"/>
<accession>A0ABT2CZI4</accession>
<sequence length="351" mass="35304">MATQTSVKVANLTGAAKDDVLTADITGLTQNKLTGNLNVLLNDPGSAKLYSLIQDPSALASTATLPVVNSVTLASGAKISINPDGTIAYDASTLHTPLQSLAEGENYTDTFVYTIRMANGALSTAKVPVLIAGVNDAPTLAAVTPLSPAALVDTANWDTPAAINGKVAGADIDHGAVLSYSIASGGQSLTNGYGTLTIDAATGNYSFVADAAKFNSLAAGENATASFSVLVKDEHGAASAPVTLNFKLTGANDTASIDGNGAGRVAEDGTLGASGKLNAHDADHDQAAFQAPASLAGAYGDFTFNSATGDWTYTLRNGDANVQALNAGKVVSDEITVASVDGTATAKLHVE</sequence>
<dbReference type="InterPro" id="IPR013783">
    <property type="entry name" value="Ig-like_fold"/>
</dbReference>
<feature type="non-terminal residue" evidence="2">
    <location>
        <position position="351"/>
    </location>
</feature>
<keyword evidence="3" id="KW-1185">Reference proteome</keyword>
<evidence type="ECO:0000313" key="3">
    <source>
        <dbReference type="Proteomes" id="UP001204621"/>
    </source>
</evidence>
<protein>
    <submittedName>
        <fullName evidence="2">VCBS domain-containing protein</fullName>
    </submittedName>
</protein>
<evidence type="ECO:0000259" key="1">
    <source>
        <dbReference type="Pfam" id="PF17803"/>
    </source>
</evidence>
<dbReference type="Proteomes" id="UP001204621">
    <property type="component" value="Unassembled WGS sequence"/>
</dbReference>
<dbReference type="EMBL" id="JANUGU010000004">
    <property type="protein sequence ID" value="MCS0659388.1"/>
    <property type="molecule type" value="Genomic_DNA"/>
</dbReference>